<evidence type="ECO:0000313" key="5">
    <source>
        <dbReference type="Proteomes" id="UP000247515"/>
    </source>
</evidence>
<reference evidence="3 4" key="1">
    <citation type="submission" date="2016-10" db="EMBL/GenBank/DDBJ databases">
        <authorList>
            <person name="Varghese N."/>
            <person name="Submissions S."/>
        </authorList>
    </citation>
    <scope>NUCLEOTIDE SEQUENCE [LARGE SCALE GENOMIC DNA]</scope>
    <source>
        <strain evidence="3 4">LMG 22274</strain>
    </source>
</reference>
<dbReference type="EMBL" id="FNZM01000014">
    <property type="protein sequence ID" value="SEK04496.1"/>
    <property type="molecule type" value="Genomic_DNA"/>
</dbReference>
<evidence type="ECO:0000313" key="4">
    <source>
        <dbReference type="Proteomes" id="UP000183529"/>
    </source>
</evidence>
<reference evidence="2 5" key="2">
    <citation type="submission" date="2018-05" db="EMBL/GenBank/DDBJ databases">
        <title>Genomic Encyclopedia of Type Strains, Phase IV (KMG-V): Genome sequencing to study the core and pangenomes of soil and plant-associated prokaryotes.</title>
        <authorList>
            <person name="Whitman W."/>
        </authorList>
    </citation>
    <scope>NUCLEOTIDE SEQUENCE [LARGE SCALE GENOMIC DNA]</scope>
    <source>
        <strain evidence="2 5">SIr-6563</strain>
    </source>
</reference>
<organism evidence="3 4">
    <name type="scientific">Paraburkholderia tropica</name>
    <dbReference type="NCBI Taxonomy" id="92647"/>
    <lineage>
        <taxon>Bacteria</taxon>
        <taxon>Pseudomonadati</taxon>
        <taxon>Pseudomonadota</taxon>
        <taxon>Betaproteobacteria</taxon>
        <taxon>Burkholderiales</taxon>
        <taxon>Burkholderiaceae</taxon>
        <taxon>Paraburkholderia</taxon>
    </lineage>
</organism>
<comment type="caution">
    <text evidence="3">The sequence shown here is derived from an EMBL/GenBank/DDBJ whole genome shotgun (WGS) entry which is preliminary data.</text>
</comment>
<dbReference type="EMBL" id="QJJV01000013">
    <property type="protein sequence ID" value="PXX14227.1"/>
    <property type="molecule type" value="Genomic_DNA"/>
</dbReference>
<dbReference type="AlphaFoldDB" id="A0AAQ1GK30"/>
<dbReference type="Proteomes" id="UP000247515">
    <property type="component" value="Unassembled WGS sequence"/>
</dbReference>
<evidence type="ECO:0000313" key="2">
    <source>
        <dbReference type="EMBL" id="PXX14227.1"/>
    </source>
</evidence>
<proteinExistence type="predicted"/>
<protein>
    <submittedName>
        <fullName evidence="3">Uncharacterized protein</fullName>
    </submittedName>
</protein>
<dbReference type="RefSeq" id="WP_124263197.1">
    <property type="nucleotide sequence ID" value="NZ_CADFGN010000012.1"/>
</dbReference>
<evidence type="ECO:0000313" key="3">
    <source>
        <dbReference type="EMBL" id="SEK04496.1"/>
    </source>
</evidence>
<sequence length="122" mass="13034">MPVFSLRPAPSLRWVARASEPCGVPTNSPADEGTTRVAACGLALPSAFALRLEARQHVKPTGTARCPLDASTLRQWCVRRQRGSCPEEAGAQAPVFLRSGGETPVTSIHGSPHTRARLPDPR</sequence>
<gene>
    <name evidence="2" type="ORF">C7400_113161</name>
    <name evidence="3" type="ORF">SAMN05216550_11464</name>
</gene>
<feature type="region of interest" description="Disordered" evidence="1">
    <location>
        <begin position="85"/>
        <end position="122"/>
    </location>
</feature>
<keyword evidence="5" id="KW-1185">Reference proteome</keyword>
<dbReference type="Proteomes" id="UP000183529">
    <property type="component" value="Unassembled WGS sequence"/>
</dbReference>
<accession>A0AAQ1GK30</accession>
<name>A0AAQ1GK30_9BURK</name>
<evidence type="ECO:0000256" key="1">
    <source>
        <dbReference type="SAM" id="MobiDB-lite"/>
    </source>
</evidence>